<protein>
    <submittedName>
        <fullName evidence="2">YbhB/YbcL family Raf kinase inhibitor-like protein</fullName>
    </submittedName>
</protein>
<dbReference type="InterPro" id="IPR005247">
    <property type="entry name" value="YbhB_YbcL/LppC-like"/>
</dbReference>
<evidence type="ECO:0000313" key="2">
    <source>
        <dbReference type="EMBL" id="MWA06755.1"/>
    </source>
</evidence>
<dbReference type="InterPro" id="IPR008914">
    <property type="entry name" value="PEBP"/>
</dbReference>
<dbReference type="SUPFAM" id="SSF49777">
    <property type="entry name" value="PEBP-like"/>
    <property type="match status" value="1"/>
</dbReference>
<dbReference type="RefSeq" id="WP_151599545.1">
    <property type="nucleotide sequence ID" value="NZ_WBMS02000056.1"/>
</dbReference>
<keyword evidence="2" id="KW-0649">Protein kinase inhibitor</keyword>
<dbReference type="CDD" id="cd00865">
    <property type="entry name" value="PEBP_bact_arch"/>
    <property type="match status" value="1"/>
</dbReference>
<comment type="similarity">
    <text evidence="1">Belongs to the UPF0098 family.</text>
</comment>
<comment type="caution">
    <text evidence="2">The sequence shown here is derived from an EMBL/GenBank/DDBJ whole genome shotgun (WGS) entry which is preliminary data.</text>
</comment>
<reference evidence="2" key="1">
    <citation type="submission" date="2019-12" db="EMBL/GenBank/DDBJ databases">
        <title>Actinomadura physcomitrii sp. nov., a novel actinomycete isolated from moss [Physcomitrium sphaericum (Ludw) Fuernr].</title>
        <authorList>
            <person name="Zhuang X."/>
        </authorList>
    </citation>
    <scope>NUCLEOTIDE SEQUENCE [LARGE SCALE GENOMIC DNA]</scope>
    <source>
        <strain evidence="2">LD22</strain>
    </source>
</reference>
<dbReference type="PANTHER" id="PTHR30289">
    <property type="entry name" value="UNCHARACTERIZED PROTEIN YBCL-RELATED"/>
    <property type="match status" value="1"/>
</dbReference>
<proteinExistence type="inferred from homology"/>
<evidence type="ECO:0000313" key="3">
    <source>
        <dbReference type="Proteomes" id="UP000462055"/>
    </source>
</evidence>
<dbReference type="NCBIfam" id="TIGR00481">
    <property type="entry name" value="YbhB/YbcL family Raf kinase inhibitor-like protein"/>
    <property type="match status" value="1"/>
</dbReference>
<dbReference type="AlphaFoldDB" id="A0A6I4MPW5"/>
<dbReference type="InterPro" id="IPR036610">
    <property type="entry name" value="PEBP-like_sf"/>
</dbReference>
<gene>
    <name evidence="2" type="ORF">F8568_041720</name>
</gene>
<name>A0A6I4MPW5_9ACTN</name>
<organism evidence="2 3">
    <name type="scientific">Actinomadura physcomitrii</name>
    <dbReference type="NCBI Taxonomy" id="2650748"/>
    <lineage>
        <taxon>Bacteria</taxon>
        <taxon>Bacillati</taxon>
        <taxon>Actinomycetota</taxon>
        <taxon>Actinomycetes</taxon>
        <taxon>Streptosporangiales</taxon>
        <taxon>Thermomonosporaceae</taxon>
        <taxon>Actinomadura</taxon>
    </lineage>
</organism>
<dbReference type="Proteomes" id="UP000462055">
    <property type="component" value="Unassembled WGS sequence"/>
</dbReference>
<dbReference type="Pfam" id="PF01161">
    <property type="entry name" value="PBP"/>
    <property type="match status" value="1"/>
</dbReference>
<dbReference type="EMBL" id="WBMS02000056">
    <property type="protein sequence ID" value="MWA06755.1"/>
    <property type="molecule type" value="Genomic_DNA"/>
</dbReference>
<sequence length="173" mass="18519">MAGRPPLPHEHLPEVPSFTVTSDDVTEGEVFGKKHVYNDWGFDGPNLSPHLRWSGFPAETKSFAVTCFDPDAPTGSGFWHWTLFDIPADVTELPTGAGTADTKIGIHARNDFGKKEFGGAAPPPGAPHRYVFTVHALDVESLGIDSDVSPAVAGFNITAHTIARATIIPEFGV</sequence>
<dbReference type="Gene3D" id="3.90.280.10">
    <property type="entry name" value="PEBP-like"/>
    <property type="match status" value="1"/>
</dbReference>
<dbReference type="PANTHER" id="PTHR30289:SF1">
    <property type="entry name" value="PEBP (PHOSPHATIDYLETHANOLAMINE-BINDING PROTEIN) FAMILY PROTEIN"/>
    <property type="match status" value="1"/>
</dbReference>
<accession>A0A6I4MPW5</accession>
<evidence type="ECO:0000256" key="1">
    <source>
        <dbReference type="ARBA" id="ARBA00007120"/>
    </source>
</evidence>
<keyword evidence="3" id="KW-1185">Reference proteome</keyword>